<evidence type="ECO:0000256" key="1">
    <source>
        <dbReference type="SAM" id="MobiDB-lite"/>
    </source>
</evidence>
<feature type="signal peptide" evidence="2">
    <location>
        <begin position="1"/>
        <end position="19"/>
    </location>
</feature>
<accession>A0A1Q3AG15</accession>
<feature type="region of interest" description="Disordered" evidence="1">
    <location>
        <begin position="258"/>
        <end position="282"/>
    </location>
</feature>
<dbReference type="AlphaFoldDB" id="A0A1Q3AG15"/>
<protein>
    <recommendedName>
        <fullName evidence="5">Sensitivity to high expression protein 10</fullName>
    </recommendedName>
</protein>
<feature type="chain" id="PRO_5012365716" description="Sensitivity to high expression protein 10" evidence="2">
    <location>
        <begin position="20"/>
        <end position="689"/>
    </location>
</feature>
<evidence type="ECO:0000313" key="4">
    <source>
        <dbReference type="Proteomes" id="UP000187013"/>
    </source>
</evidence>
<organism evidence="3 4">
    <name type="scientific">Zygosaccharomyces rouxii</name>
    <dbReference type="NCBI Taxonomy" id="4956"/>
    <lineage>
        <taxon>Eukaryota</taxon>
        <taxon>Fungi</taxon>
        <taxon>Dikarya</taxon>
        <taxon>Ascomycota</taxon>
        <taxon>Saccharomycotina</taxon>
        <taxon>Saccharomycetes</taxon>
        <taxon>Saccharomycetales</taxon>
        <taxon>Saccharomycetaceae</taxon>
        <taxon>Zygosaccharomyces</taxon>
    </lineage>
</organism>
<feature type="compositionally biased region" description="Basic and acidic residues" evidence="1">
    <location>
        <begin position="609"/>
        <end position="621"/>
    </location>
</feature>
<evidence type="ECO:0000256" key="2">
    <source>
        <dbReference type="SAM" id="SignalP"/>
    </source>
</evidence>
<gene>
    <name evidence="3" type="ORF">ZYGR_0AN01060</name>
</gene>
<proteinExistence type="predicted"/>
<evidence type="ECO:0008006" key="5">
    <source>
        <dbReference type="Google" id="ProtNLM"/>
    </source>
</evidence>
<keyword evidence="2" id="KW-0732">Signal</keyword>
<name>A0A1Q3AG15_ZYGRO</name>
<comment type="caution">
    <text evidence="3">The sequence shown here is derived from an EMBL/GenBank/DDBJ whole genome shotgun (WGS) entry which is preliminary data.</text>
</comment>
<dbReference type="SUPFAM" id="SSF47162">
    <property type="entry name" value="Apolipoprotein"/>
    <property type="match status" value="1"/>
</dbReference>
<evidence type="ECO:0000313" key="3">
    <source>
        <dbReference type="EMBL" id="GAV54638.1"/>
    </source>
</evidence>
<dbReference type="EMBL" id="BDGX01000040">
    <property type="protein sequence ID" value="GAV54638.1"/>
    <property type="molecule type" value="Genomic_DNA"/>
</dbReference>
<sequence length="689" mass="79355">MRILTRFVLLLLTITWSLHYYCQIGQCSTQLQRVCHYTTPSVWEELLLERNEFYREQLDPKVKVLKSHISQINSQYQKKVIPKLVDWGNNFYFEVVSPRIDAACEFWEEFEFKSYREWSLRQIRWIRKQVWFYYSVYLKPSLIKLNNQYTLAEKYHEIHNKVAPVVVQITQHFQVLYYEAIAKVQPHWKTLKRAVNVKWGPISSKLWKCCKTSEICYKTNVQLKYVRKNLKLGYDCLKIYVKDALAPYTDDLKSNVRATKMKSKSKPKAQASAGAKGNARAGVRAGVKSDAGETIVSATADPITSASTTVTARLEDEYADDEPLYTTTSTIMLTVTKNSDQNELSSPQHTAGAELEISEQDAVKDEFEAWFKVVDQKSSGIVKTFNNEVRKYLHKRVNQLDSIFQNKTKNVSQTLQGHYRNLNRAIQDINCTCETDATSGNVTCFDSAGTTQLLEYITRAKVRELFADAHSTLDQSMLLLKQDLEPVAQEVEKRVNLIREEMVEVYEEWGDAMVSEWSKRLAYIDVVAGHLDESDAKGNEESSENWRRFLNLKKQVIKARDELAEHPADLQEMKQFVKKVHYLAEVLTKEAGEYLYILRARANLAFQAREKETNRREDSQRMDWGSARNGEHSNKTTASSEKSKKNANKVKSVAQNDMDATDKFSMGSNSSNVEPSRETSTHNNVTLEN</sequence>
<reference evidence="3 4" key="1">
    <citation type="submission" date="2016-08" db="EMBL/GenBank/DDBJ databases">
        <title>Draft genome sequence of allopolyploid Zygosaccharomyces rouxii.</title>
        <authorList>
            <person name="Watanabe J."/>
            <person name="Uehara K."/>
            <person name="Mogi Y."/>
            <person name="Tsukioka Y."/>
        </authorList>
    </citation>
    <scope>NUCLEOTIDE SEQUENCE [LARGE SCALE GENOMIC DNA]</scope>
    <source>
        <strain evidence="3 4">NBRC 110957</strain>
    </source>
</reference>
<dbReference type="OrthoDB" id="3260408at2759"/>
<dbReference type="Proteomes" id="UP000187013">
    <property type="component" value="Unassembled WGS sequence"/>
</dbReference>
<feature type="region of interest" description="Disordered" evidence="1">
    <location>
        <begin position="609"/>
        <end position="689"/>
    </location>
</feature>